<organism evidence="3">
    <name type="scientific">Chromera velia CCMP2878</name>
    <dbReference type="NCBI Taxonomy" id="1169474"/>
    <lineage>
        <taxon>Eukaryota</taxon>
        <taxon>Sar</taxon>
        <taxon>Alveolata</taxon>
        <taxon>Colpodellida</taxon>
        <taxon>Chromeraceae</taxon>
        <taxon>Chromera</taxon>
    </lineage>
</organism>
<feature type="region of interest" description="Disordered" evidence="1">
    <location>
        <begin position="186"/>
        <end position="302"/>
    </location>
</feature>
<feature type="transmembrane region" description="Helical" evidence="2">
    <location>
        <begin position="30"/>
        <end position="52"/>
    </location>
</feature>
<feature type="transmembrane region" description="Helical" evidence="2">
    <location>
        <begin position="72"/>
        <end position="90"/>
    </location>
</feature>
<keyword evidence="2" id="KW-1133">Transmembrane helix</keyword>
<dbReference type="EMBL" id="CDMZ01005470">
    <property type="protein sequence ID" value="CEM53016.1"/>
    <property type="molecule type" value="Genomic_DNA"/>
</dbReference>
<evidence type="ECO:0000256" key="2">
    <source>
        <dbReference type="SAM" id="Phobius"/>
    </source>
</evidence>
<evidence type="ECO:0000256" key="1">
    <source>
        <dbReference type="SAM" id="MobiDB-lite"/>
    </source>
</evidence>
<feature type="region of interest" description="Disordered" evidence="1">
    <location>
        <begin position="608"/>
        <end position="642"/>
    </location>
</feature>
<feature type="compositionally biased region" description="Low complexity" evidence="1">
    <location>
        <begin position="560"/>
        <end position="569"/>
    </location>
</feature>
<feature type="transmembrane region" description="Helical" evidence="2">
    <location>
        <begin position="149"/>
        <end position="171"/>
    </location>
</feature>
<dbReference type="VEuPathDB" id="CryptoDB:Cvel_1942"/>
<sequence length="709" mass="77758">MNVEQASSNDEAKQRFCYCIRRPSSLRREMWIVSGGFLVETLCAFGTVRMLLPAFLTVTSSLAVHRKSRKAASAAFLVASVRLFLFFLLGSNGEERDPIRWADRIRSRLDPVRDFLDPFKPVLTGFNIVLTVLPRCFPVGPNWLRAAEFVFCLILPALFFGVVLGLFQFYACVVLEDAARAPEKLNTMRRRKSGDGLNRMIAGQSGHYSTEHPYHHHHEATVRSPERRPGAFRSAPHGMGAQTPHTPTPPPSAPRYPSEDGPSPFPVSPEPQMRMPQSAHPFTPASGGATGSRKSPGTERLQRDLRVTEALRERECQNMTSDVLNFGLGLQNSLDPSKDRGVYMKLKSDGDKLLYHLDSAGFPRDLGPPSEEETANFMMRRRGLVTDLVRALDDLDCRFEGAMSNQTAQQVALQENLIASRAFLSSAGRLLAVVECARGGGPVLIAEVLREEKGNRELFTWLKRRLGDLQTRLDSLPAQDSWPDSLRERKRRTARDLSALLDSRLLGFVGAAIGSAEGEGEGGNSVGGPSADWRSRLPEMPPAAAAPVREGRGSAGGGSSSSSSSSIGHENSEGVGGGLGDSAGKWFAKVEAAARSAVDALWTLDESRERRGGGKNGNGNGGRGRGREKEGQMPGGGGSPTSLVQERWGELHEHVVRGEEEEAVELVRSLCRLSRGLRTMRRELQLWTEGVEMLRSPERQNFLDWLQKG</sequence>
<gene>
    <name evidence="3" type="ORF">Cvel_1942</name>
</gene>
<name>A0A0G4I7R6_9ALVE</name>
<feature type="region of interest" description="Disordered" evidence="1">
    <location>
        <begin position="517"/>
        <end position="577"/>
    </location>
</feature>
<dbReference type="AlphaFoldDB" id="A0A0G4I7R6"/>
<feature type="compositionally biased region" description="Gly residues" evidence="1">
    <location>
        <begin position="614"/>
        <end position="623"/>
    </location>
</feature>
<keyword evidence="2" id="KW-0472">Membrane</keyword>
<evidence type="ECO:0000313" key="3">
    <source>
        <dbReference type="EMBL" id="CEM53016.1"/>
    </source>
</evidence>
<keyword evidence="2" id="KW-0812">Transmembrane</keyword>
<feature type="compositionally biased region" description="Basic and acidic residues" evidence="1">
    <location>
        <begin position="209"/>
        <end position="229"/>
    </location>
</feature>
<reference evidence="3" key="1">
    <citation type="submission" date="2014-11" db="EMBL/GenBank/DDBJ databases">
        <authorList>
            <person name="Otto D Thomas"/>
            <person name="Naeem Raeece"/>
        </authorList>
    </citation>
    <scope>NUCLEOTIDE SEQUENCE</scope>
</reference>
<accession>A0A0G4I7R6</accession>
<protein>
    <submittedName>
        <fullName evidence="3">Uncharacterized protein</fullName>
    </submittedName>
</protein>
<proteinExistence type="predicted"/>